<feature type="transmembrane region" description="Helical" evidence="1">
    <location>
        <begin position="232"/>
        <end position="251"/>
    </location>
</feature>
<keyword evidence="1" id="KW-0812">Transmembrane</keyword>
<dbReference type="EMBL" id="VORX01000001">
    <property type="protein sequence ID" value="TXE10910.1"/>
    <property type="molecule type" value="Genomic_DNA"/>
</dbReference>
<evidence type="ECO:0000256" key="1">
    <source>
        <dbReference type="SAM" id="Phobius"/>
    </source>
</evidence>
<dbReference type="AlphaFoldDB" id="A0A5C7AQG5"/>
<evidence type="ECO:0000313" key="3">
    <source>
        <dbReference type="Proteomes" id="UP000321734"/>
    </source>
</evidence>
<sequence length="350" mass="40371">MSRSLTECKNCLQQFDSHYPFCPYCGQKTDDQLTLGVLFNNTLSNYFSVDARFFKSFIPLMVKPGYLAQQFVKGRRLLYLHPAQMYLFVSIIFFFLFSFISRDQADIIDSQIKKDIERSERYKDSLDSSTKLKGNFDFEKSDAIPDKELAGSSDVNILKPKQSTGGSFLDFKITEMEIDSMISAGASDQDIYKGMGMTADDGFFKKRMYKQVLKFMKSKSGGSIFNTFTDSIPLAMFILLPIFALILKVFYFKKGRFAHHLVFSFYFFAFVFAMLTLIVIGNLIWPNFPGWLVTLMVLSIFFYLNVGLKRYYEQGWVLSFVKTNMISFVFLSLVLPFAIVIMGLMAFLFY</sequence>
<dbReference type="OrthoDB" id="1143019at2"/>
<dbReference type="Proteomes" id="UP000321734">
    <property type="component" value="Unassembled WGS sequence"/>
</dbReference>
<accession>A0A5C7AQG5</accession>
<comment type="caution">
    <text evidence="2">The sequence shown here is derived from an EMBL/GenBank/DDBJ whole genome shotgun (WGS) entry which is preliminary data.</text>
</comment>
<organism evidence="2 3">
    <name type="scientific">Gelidibacter salicanalis</name>
    <dbReference type="NCBI Taxonomy" id="291193"/>
    <lineage>
        <taxon>Bacteria</taxon>
        <taxon>Pseudomonadati</taxon>
        <taxon>Bacteroidota</taxon>
        <taxon>Flavobacteriia</taxon>
        <taxon>Flavobacteriales</taxon>
        <taxon>Flavobacteriaceae</taxon>
        <taxon>Gelidibacter</taxon>
    </lineage>
</organism>
<feature type="transmembrane region" description="Helical" evidence="1">
    <location>
        <begin position="328"/>
        <end position="349"/>
    </location>
</feature>
<keyword evidence="1" id="KW-1133">Transmembrane helix</keyword>
<protein>
    <submittedName>
        <fullName evidence="2">DUF3667 domain-containing protein</fullName>
    </submittedName>
</protein>
<dbReference type="RefSeq" id="WP_146889778.1">
    <property type="nucleotide sequence ID" value="NZ_VORX01000001.1"/>
</dbReference>
<dbReference type="Pfam" id="PF12412">
    <property type="entry name" value="DUF3667"/>
    <property type="match status" value="1"/>
</dbReference>
<dbReference type="InterPro" id="IPR022134">
    <property type="entry name" value="DUF3667"/>
</dbReference>
<evidence type="ECO:0000313" key="2">
    <source>
        <dbReference type="EMBL" id="TXE10910.1"/>
    </source>
</evidence>
<name>A0A5C7AQG5_9FLAO</name>
<feature type="transmembrane region" description="Helical" evidence="1">
    <location>
        <begin position="263"/>
        <end position="285"/>
    </location>
</feature>
<feature type="transmembrane region" description="Helical" evidence="1">
    <location>
        <begin position="77"/>
        <end position="100"/>
    </location>
</feature>
<keyword evidence="3" id="KW-1185">Reference proteome</keyword>
<keyword evidence="1" id="KW-0472">Membrane</keyword>
<gene>
    <name evidence="2" type="ORF">ES711_03120</name>
</gene>
<reference evidence="2 3" key="1">
    <citation type="submission" date="2019-08" db="EMBL/GenBank/DDBJ databases">
        <title>Genome sequence of Gelidibacter salicanalis IC162T.</title>
        <authorList>
            <person name="Bowman J.P."/>
        </authorList>
    </citation>
    <scope>NUCLEOTIDE SEQUENCE [LARGE SCALE GENOMIC DNA]</scope>
    <source>
        <strain evidence="2 3">IC162</strain>
    </source>
</reference>
<feature type="transmembrane region" description="Helical" evidence="1">
    <location>
        <begin position="291"/>
        <end position="308"/>
    </location>
</feature>
<proteinExistence type="predicted"/>